<organism evidence="1 2">
    <name type="scientific">Thermogemmata fonticola</name>
    <dbReference type="NCBI Taxonomy" id="2755323"/>
    <lineage>
        <taxon>Bacteria</taxon>
        <taxon>Pseudomonadati</taxon>
        <taxon>Planctomycetota</taxon>
        <taxon>Planctomycetia</taxon>
        <taxon>Gemmatales</taxon>
        <taxon>Gemmataceae</taxon>
        <taxon>Thermogemmata</taxon>
    </lineage>
</organism>
<evidence type="ECO:0000313" key="2">
    <source>
        <dbReference type="Proteomes" id="UP000542342"/>
    </source>
</evidence>
<evidence type="ECO:0000313" key="1">
    <source>
        <dbReference type="EMBL" id="MBA2227081.1"/>
    </source>
</evidence>
<reference evidence="1 2" key="1">
    <citation type="submission" date="2020-07" db="EMBL/GenBank/DDBJ databases">
        <title>Thermogemmata thermophila gen. nov., sp. nov., a novel moderate thermophilic planctomycete from a Kamchatka hot spring.</title>
        <authorList>
            <person name="Elcheninov A.G."/>
            <person name="Podosokorskaya O.A."/>
            <person name="Kovaleva O.L."/>
            <person name="Novikov A."/>
            <person name="Bonch-Osmolovskaya E.A."/>
            <person name="Toshchakov S.V."/>
            <person name="Kublanov I.V."/>
        </authorList>
    </citation>
    <scope>NUCLEOTIDE SEQUENCE [LARGE SCALE GENOMIC DNA]</scope>
    <source>
        <strain evidence="1 2">2918</strain>
    </source>
</reference>
<dbReference type="EMBL" id="JACEFB010000010">
    <property type="protein sequence ID" value="MBA2227081.1"/>
    <property type="molecule type" value="Genomic_DNA"/>
</dbReference>
<keyword evidence="2" id="KW-1185">Reference proteome</keyword>
<proteinExistence type="predicted"/>
<dbReference type="AlphaFoldDB" id="A0A7V8VFP1"/>
<dbReference type="Proteomes" id="UP000542342">
    <property type="component" value="Unassembled WGS sequence"/>
</dbReference>
<comment type="caution">
    <text evidence="1">The sequence shown here is derived from an EMBL/GenBank/DDBJ whole genome shotgun (WGS) entry which is preliminary data.</text>
</comment>
<name>A0A7V8VFP1_9BACT</name>
<sequence>MDFGKSDWKDWGRELIRRWLDSDHQVSLETLKAKKWLALPVADILNPMEAEWLADAIHSLGVEEAIGVAFEYNGDPNVETVPVSRDHILTYNGSNSWRYVIITSSAELFLYFKDEANRFYLVCGPADFVSQAYKARWETAKIMYFEWVNLDHHNDQEKRFLTEVWNKYATLTPDSQSST</sequence>
<accession>A0A7V8VFP1</accession>
<dbReference type="RefSeq" id="WP_194538829.1">
    <property type="nucleotide sequence ID" value="NZ_JACEFB010000010.1"/>
</dbReference>
<protein>
    <submittedName>
        <fullName evidence="1">Uncharacterized protein</fullName>
    </submittedName>
</protein>
<gene>
    <name evidence="1" type="ORF">H0921_13035</name>
</gene>